<evidence type="ECO:0000256" key="2">
    <source>
        <dbReference type="ARBA" id="ARBA00017228"/>
    </source>
</evidence>
<evidence type="ECO:0000313" key="11">
    <source>
        <dbReference type="EMBL" id="PIZ41925.1"/>
    </source>
</evidence>
<evidence type="ECO:0000256" key="9">
    <source>
        <dbReference type="RuleBase" id="RU364116"/>
    </source>
</evidence>
<dbReference type="EMBL" id="PFNG01000037">
    <property type="protein sequence ID" value="PIZ41925.1"/>
    <property type="molecule type" value="Genomic_DNA"/>
</dbReference>
<dbReference type="InterPro" id="IPR007197">
    <property type="entry name" value="rSAM"/>
</dbReference>
<dbReference type="InterPro" id="IPR010723">
    <property type="entry name" value="HemN_C"/>
</dbReference>
<evidence type="ECO:0000259" key="10">
    <source>
        <dbReference type="PROSITE" id="PS51918"/>
    </source>
</evidence>
<proteinExistence type="inferred from homology"/>
<dbReference type="InterPro" id="IPR006638">
    <property type="entry name" value="Elp3/MiaA/NifB-like_rSAM"/>
</dbReference>
<evidence type="ECO:0000256" key="8">
    <source>
        <dbReference type="ARBA" id="ARBA00023186"/>
    </source>
</evidence>
<feature type="domain" description="Radical SAM core" evidence="10">
    <location>
        <begin position="1"/>
        <end position="233"/>
    </location>
</feature>
<dbReference type="Proteomes" id="UP000230956">
    <property type="component" value="Unassembled WGS sequence"/>
</dbReference>
<dbReference type="NCBIfam" id="TIGR00539">
    <property type="entry name" value="hemN_rel"/>
    <property type="match status" value="1"/>
</dbReference>
<comment type="subcellular location">
    <subcellularLocation>
        <location evidence="9">Cytoplasm</location>
    </subcellularLocation>
</comment>
<dbReference type="SUPFAM" id="SSF102114">
    <property type="entry name" value="Radical SAM enzymes"/>
    <property type="match status" value="1"/>
</dbReference>
<evidence type="ECO:0000256" key="4">
    <source>
        <dbReference type="ARBA" id="ARBA00022691"/>
    </source>
</evidence>
<reference evidence="12" key="1">
    <citation type="submission" date="2017-09" db="EMBL/GenBank/DDBJ databases">
        <title>Depth-based differentiation of microbial function through sediment-hosted aquifers and enrichment of novel symbionts in the deep terrestrial subsurface.</title>
        <authorList>
            <person name="Probst A.J."/>
            <person name="Ladd B."/>
            <person name="Jarett J.K."/>
            <person name="Geller-Mcgrath D.E."/>
            <person name="Sieber C.M.K."/>
            <person name="Emerson J.B."/>
            <person name="Anantharaman K."/>
            <person name="Thomas B.C."/>
            <person name="Malmstrom R."/>
            <person name="Stieglmeier M."/>
            <person name="Klingl A."/>
            <person name="Woyke T."/>
            <person name="Ryan C.M."/>
            <person name="Banfield J.F."/>
        </authorList>
    </citation>
    <scope>NUCLEOTIDE SEQUENCE [LARGE SCALE GENOMIC DNA]</scope>
</reference>
<dbReference type="CDD" id="cd01335">
    <property type="entry name" value="Radical_SAM"/>
    <property type="match status" value="1"/>
</dbReference>
<dbReference type="Gene3D" id="3.20.20.70">
    <property type="entry name" value="Aldolase class I"/>
    <property type="match status" value="1"/>
</dbReference>
<sequence length="375" mass="41198">MSAIYVHIPFCKQKCKYCDFNSYAGLAAFHQPYVNALLTEIASQADCYGAFGTVGSIYIGGGTPTLLEPSYIASIITSLKGRFAITPDAEISIEANPETVTYEKLAVLRESGVNRLSIGFQSLDDDLLTLLGRKHSAQQAVDAFNAARRAGFDNINIDLIFGVPGQMLANWALNFEQAAALEPEHLSCYGLTVEPGTALECEITTGALAMPDEDMQADMFAYTMESLEESGYGHYEISNYAKPGKECRHNLVYWDNRDYIGFGAGAHSRIGNKRFANTAKPTDYIETAGTDLFKPEEIELSIDDEMSEMLFLGFRKMEGVNLEAFASRFGCSVQDIYGAQIEGLLDDGLIESKNGLLRLTPRGIFIGNEVFSRFV</sequence>
<dbReference type="Pfam" id="PF06969">
    <property type="entry name" value="HemN_C"/>
    <property type="match status" value="1"/>
</dbReference>
<dbReference type="GO" id="GO:0004109">
    <property type="term" value="F:coproporphyrinogen oxidase activity"/>
    <property type="evidence" value="ECO:0007669"/>
    <property type="project" value="InterPro"/>
</dbReference>
<comment type="caution">
    <text evidence="11">The sequence shown here is derived from an EMBL/GenBank/DDBJ whole genome shotgun (WGS) entry which is preliminary data.</text>
</comment>
<dbReference type="InterPro" id="IPR004559">
    <property type="entry name" value="HemW-like"/>
</dbReference>
<dbReference type="SFLD" id="SFLDS00029">
    <property type="entry name" value="Radical_SAM"/>
    <property type="match status" value="1"/>
</dbReference>
<evidence type="ECO:0000256" key="5">
    <source>
        <dbReference type="ARBA" id="ARBA00022723"/>
    </source>
</evidence>
<dbReference type="SFLD" id="SFLDF00288">
    <property type="entry name" value="HemN-like__clustered_with_nucl"/>
    <property type="match status" value="1"/>
</dbReference>
<dbReference type="SFLD" id="SFLDF00562">
    <property type="entry name" value="HemN-like__clustered_with_heat"/>
    <property type="match status" value="1"/>
</dbReference>
<accession>A0A2M7TB47</accession>
<dbReference type="RefSeq" id="WP_286677605.1">
    <property type="nucleotide sequence ID" value="NZ_MNXI01000018.1"/>
</dbReference>
<protein>
    <recommendedName>
        <fullName evidence="2 9">Heme chaperone HemW</fullName>
    </recommendedName>
</protein>
<dbReference type="InterPro" id="IPR034505">
    <property type="entry name" value="Coproporphyrinogen-III_oxidase"/>
</dbReference>
<dbReference type="SMART" id="SM00729">
    <property type="entry name" value="Elp3"/>
    <property type="match status" value="1"/>
</dbReference>
<keyword evidence="3 9" id="KW-0349">Heme</keyword>
<keyword evidence="6 9" id="KW-0408">Iron</keyword>
<keyword evidence="9" id="KW-0004">4Fe-4S</keyword>
<dbReference type="InterPro" id="IPR058240">
    <property type="entry name" value="rSAM_sf"/>
</dbReference>
<gene>
    <name evidence="11" type="ORF">COY37_01440</name>
</gene>
<dbReference type="GO" id="GO:0051539">
    <property type="term" value="F:4 iron, 4 sulfur cluster binding"/>
    <property type="evidence" value="ECO:0007669"/>
    <property type="project" value="UniProtKB-UniRule"/>
</dbReference>
<evidence type="ECO:0000256" key="7">
    <source>
        <dbReference type="ARBA" id="ARBA00023014"/>
    </source>
</evidence>
<dbReference type="SFLD" id="SFLDG01065">
    <property type="entry name" value="anaerobic_coproporphyrinogen-I"/>
    <property type="match status" value="1"/>
</dbReference>
<dbReference type="AlphaFoldDB" id="A0A2M7TB47"/>
<dbReference type="GO" id="GO:0005737">
    <property type="term" value="C:cytoplasm"/>
    <property type="evidence" value="ECO:0007669"/>
    <property type="project" value="UniProtKB-SubCell"/>
</dbReference>
<keyword evidence="4 9" id="KW-0949">S-adenosyl-L-methionine</keyword>
<evidence type="ECO:0000256" key="1">
    <source>
        <dbReference type="ARBA" id="ARBA00006100"/>
    </source>
</evidence>
<organism evidence="11 12">
    <name type="scientific">Candidatus Aquicultor secundus</name>
    <dbReference type="NCBI Taxonomy" id="1973895"/>
    <lineage>
        <taxon>Bacteria</taxon>
        <taxon>Bacillati</taxon>
        <taxon>Actinomycetota</taxon>
        <taxon>Candidatus Aquicultoria</taxon>
        <taxon>Candidatus Aquicultorales</taxon>
        <taxon>Candidatus Aquicultoraceae</taxon>
        <taxon>Candidatus Aquicultor</taxon>
    </lineage>
</organism>
<keyword evidence="5 9" id="KW-0479">Metal-binding</keyword>
<dbReference type="PROSITE" id="PS51918">
    <property type="entry name" value="RADICAL_SAM"/>
    <property type="match status" value="1"/>
</dbReference>
<comment type="function">
    <text evidence="9">Probably acts as a heme chaperone, transferring heme to an unknown acceptor. Binds one molecule of heme per monomer, possibly covalently. Binds 1 [4Fe-4S] cluster. The cluster is coordinated with 3 cysteines and an exchangeable S-adenosyl-L-methionine.</text>
</comment>
<keyword evidence="9" id="KW-0963">Cytoplasm</keyword>
<name>A0A2M7TB47_9ACTN</name>
<dbReference type="SFLD" id="SFLDG01082">
    <property type="entry name" value="B12-binding_domain_containing"/>
    <property type="match status" value="1"/>
</dbReference>
<keyword evidence="7 9" id="KW-0411">Iron-sulfur</keyword>
<evidence type="ECO:0000256" key="3">
    <source>
        <dbReference type="ARBA" id="ARBA00022617"/>
    </source>
</evidence>
<comment type="similarity">
    <text evidence="1">Belongs to the anaerobic coproporphyrinogen-III oxidase family. HemW subfamily.</text>
</comment>
<dbReference type="PANTHER" id="PTHR13932">
    <property type="entry name" value="COPROPORPHYRINIGEN III OXIDASE"/>
    <property type="match status" value="1"/>
</dbReference>
<dbReference type="PANTHER" id="PTHR13932:SF5">
    <property type="entry name" value="RADICAL S-ADENOSYL METHIONINE DOMAIN-CONTAINING PROTEIN 1, MITOCHONDRIAL"/>
    <property type="match status" value="1"/>
</dbReference>
<evidence type="ECO:0000313" key="12">
    <source>
        <dbReference type="Proteomes" id="UP000230956"/>
    </source>
</evidence>
<evidence type="ECO:0000256" key="6">
    <source>
        <dbReference type="ARBA" id="ARBA00023004"/>
    </source>
</evidence>
<dbReference type="GO" id="GO:0006779">
    <property type="term" value="P:porphyrin-containing compound biosynthetic process"/>
    <property type="evidence" value="ECO:0007669"/>
    <property type="project" value="InterPro"/>
</dbReference>
<dbReference type="GO" id="GO:0046872">
    <property type="term" value="F:metal ion binding"/>
    <property type="evidence" value="ECO:0007669"/>
    <property type="project" value="UniProtKB-UniRule"/>
</dbReference>
<dbReference type="Pfam" id="PF04055">
    <property type="entry name" value="Radical_SAM"/>
    <property type="match status" value="1"/>
</dbReference>
<dbReference type="InterPro" id="IPR013785">
    <property type="entry name" value="Aldolase_TIM"/>
</dbReference>
<keyword evidence="8 9" id="KW-0143">Chaperone</keyword>